<dbReference type="InterPro" id="IPR044759">
    <property type="entry name" value="bZIP_RF2"/>
</dbReference>
<feature type="region of interest" description="Disordered" evidence="7">
    <location>
        <begin position="230"/>
        <end position="287"/>
    </location>
</feature>
<evidence type="ECO:0000313" key="10">
    <source>
        <dbReference type="Proteomes" id="UP001281410"/>
    </source>
</evidence>
<feature type="region of interest" description="Disordered" evidence="7">
    <location>
        <begin position="477"/>
        <end position="511"/>
    </location>
</feature>
<keyword evidence="3" id="KW-0238">DNA-binding</keyword>
<dbReference type="GO" id="GO:0003677">
    <property type="term" value="F:DNA binding"/>
    <property type="evidence" value="ECO:0007669"/>
    <property type="project" value="UniProtKB-KW"/>
</dbReference>
<proteinExistence type="predicted"/>
<keyword evidence="10" id="KW-1185">Reference proteome</keyword>
<reference evidence="9" key="1">
    <citation type="journal article" date="2023" name="Plant J.">
        <title>Genome sequences and population genomics provide insights into the demographic history, inbreeding, and mutation load of two 'living fossil' tree species of Dipteronia.</title>
        <authorList>
            <person name="Feng Y."/>
            <person name="Comes H.P."/>
            <person name="Chen J."/>
            <person name="Zhu S."/>
            <person name="Lu R."/>
            <person name="Zhang X."/>
            <person name="Li P."/>
            <person name="Qiu J."/>
            <person name="Olsen K.M."/>
            <person name="Qiu Y."/>
        </authorList>
    </citation>
    <scope>NUCLEOTIDE SEQUENCE</scope>
    <source>
        <strain evidence="9">NBL</strain>
    </source>
</reference>
<dbReference type="AlphaFoldDB" id="A0AAE0B7Z8"/>
<evidence type="ECO:0000256" key="5">
    <source>
        <dbReference type="ARBA" id="ARBA00023242"/>
    </source>
</evidence>
<evidence type="ECO:0000256" key="1">
    <source>
        <dbReference type="ARBA" id="ARBA00004123"/>
    </source>
</evidence>
<feature type="compositionally biased region" description="Low complexity" evidence="7">
    <location>
        <begin position="258"/>
        <end position="267"/>
    </location>
</feature>
<organism evidence="9 10">
    <name type="scientific">Dipteronia sinensis</name>
    <dbReference type="NCBI Taxonomy" id="43782"/>
    <lineage>
        <taxon>Eukaryota</taxon>
        <taxon>Viridiplantae</taxon>
        <taxon>Streptophyta</taxon>
        <taxon>Embryophyta</taxon>
        <taxon>Tracheophyta</taxon>
        <taxon>Spermatophyta</taxon>
        <taxon>Magnoliopsida</taxon>
        <taxon>eudicotyledons</taxon>
        <taxon>Gunneridae</taxon>
        <taxon>Pentapetalae</taxon>
        <taxon>rosids</taxon>
        <taxon>malvids</taxon>
        <taxon>Sapindales</taxon>
        <taxon>Sapindaceae</taxon>
        <taxon>Hippocastanoideae</taxon>
        <taxon>Acereae</taxon>
        <taxon>Dipteronia</taxon>
    </lineage>
</organism>
<evidence type="ECO:0000259" key="8">
    <source>
        <dbReference type="SMART" id="SM00338"/>
    </source>
</evidence>
<sequence>MKNLNVPSYGGVGETSQMGGQISNSSHEINRRPGMSPPYPNNPQLQMLSPCRNLSLNSNPRASHYRSLSHSSVFDSLPPFPPLSPTNPLSVSFVADPNLTNVSVVGERAGNSQHGLLDPSLVNRVNASNGIEMMPPRKRHQRSFSESPMGFSSMINQSSPQLMPNGSSRGASSDVLVSGSENWASQKPIQLVKRQSEWKTKDGKDNVEEIGDDLVSSYLNLENTDALNLSRKANGSESSDKKAGNRETNVTSKGFQFPGASSSVPRGRSGGRKRRASGGDIDPTSEHCRTVSMDNAATQTRVDQLSLDEKLAKFGGKFNEAELKKVLAEDKLGQLALSDPKRVKRILANRESAARSKLNSAKKVAELEQEIQAKETELAEMSANQSEPMELASEYNVLKFHIQAIDQLAQQRYDLNGLYITELHRLQHSVKEMASNTNKMDRDIDRMDHEIDRIDHDIANKHLADLMTQQLFIDNENLRSPNYRQQQNDPQPDEFQEEPPLNEFDIPESKQ</sequence>
<feature type="coiled-coil region" evidence="6">
    <location>
        <begin position="357"/>
        <end position="384"/>
    </location>
</feature>
<feature type="region of interest" description="Disordered" evidence="7">
    <location>
        <begin position="136"/>
        <end position="177"/>
    </location>
</feature>
<gene>
    <name evidence="9" type="ORF">Dsin_003642</name>
</gene>
<keyword evidence="2" id="KW-0805">Transcription regulation</keyword>
<evidence type="ECO:0000256" key="7">
    <source>
        <dbReference type="SAM" id="MobiDB-lite"/>
    </source>
</evidence>
<keyword evidence="6" id="KW-0175">Coiled coil</keyword>
<dbReference type="GO" id="GO:0003700">
    <property type="term" value="F:DNA-binding transcription factor activity"/>
    <property type="evidence" value="ECO:0007669"/>
    <property type="project" value="InterPro"/>
</dbReference>
<evidence type="ECO:0000256" key="4">
    <source>
        <dbReference type="ARBA" id="ARBA00023163"/>
    </source>
</evidence>
<protein>
    <recommendedName>
        <fullName evidence="8">BZIP domain-containing protein</fullName>
    </recommendedName>
</protein>
<accession>A0AAE0B7Z8</accession>
<feature type="compositionally biased region" description="Polar residues" evidence="7">
    <location>
        <begin position="153"/>
        <end position="171"/>
    </location>
</feature>
<evidence type="ECO:0000313" key="9">
    <source>
        <dbReference type="EMBL" id="KAK3231761.1"/>
    </source>
</evidence>
<evidence type="ECO:0000256" key="3">
    <source>
        <dbReference type="ARBA" id="ARBA00023125"/>
    </source>
</evidence>
<dbReference type="CDD" id="cd14703">
    <property type="entry name" value="bZIP_plant_RF2"/>
    <property type="match status" value="1"/>
</dbReference>
<dbReference type="PANTHER" id="PTHR13690:SF80">
    <property type="entry name" value="BZIP TRANSCRIPTION FACTOR FAMILY PROTEIN-RELATED"/>
    <property type="match status" value="1"/>
</dbReference>
<feature type="domain" description="BZIP" evidence="8">
    <location>
        <begin position="337"/>
        <end position="404"/>
    </location>
</feature>
<feature type="region of interest" description="Disordered" evidence="7">
    <location>
        <begin position="1"/>
        <end position="47"/>
    </location>
</feature>
<feature type="compositionally biased region" description="Polar residues" evidence="7">
    <location>
        <begin position="14"/>
        <end position="27"/>
    </location>
</feature>
<evidence type="ECO:0000256" key="6">
    <source>
        <dbReference type="SAM" id="Coils"/>
    </source>
</evidence>
<dbReference type="PANTHER" id="PTHR13690">
    <property type="entry name" value="TRANSCRIPTION FACTOR POSF21-RELATED"/>
    <property type="match status" value="1"/>
</dbReference>
<name>A0AAE0B7Z8_9ROSI</name>
<dbReference type="EMBL" id="JANJYJ010000001">
    <property type="protein sequence ID" value="KAK3231761.1"/>
    <property type="molecule type" value="Genomic_DNA"/>
</dbReference>
<dbReference type="GO" id="GO:0005634">
    <property type="term" value="C:nucleus"/>
    <property type="evidence" value="ECO:0007669"/>
    <property type="project" value="UniProtKB-SubCell"/>
</dbReference>
<dbReference type="SMART" id="SM00338">
    <property type="entry name" value="BRLZ"/>
    <property type="match status" value="1"/>
</dbReference>
<comment type="caution">
    <text evidence="9">The sequence shown here is derived from an EMBL/GenBank/DDBJ whole genome shotgun (WGS) entry which is preliminary data.</text>
</comment>
<evidence type="ECO:0000256" key="2">
    <source>
        <dbReference type="ARBA" id="ARBA00023015"/>
    </source>
</evidence>
<keyword evidence="4" id="KW-0804">Transcription</keyword>
<dbReference type="InterPro" id="IPR004827">
    <property type="entry name" value="bZIP"/>
</dbReference>
<comment type="subcellular location">
    <subcellularLocation>
        <location evidence="1">Nucleus</location>
    </subcellularLocation>
</comment>
<dbReference type="Proteomes" id="UP001281410">
    <property type="component" value="Unassembled WGS sequence"/>
</dbReference>
<keyword evidence="5" id="KW-0539">Nucleus</keyword>